<feature type="region of interest" description="Disordered" evidence="2">
    <location>
        <begin position="81"/>
        <end position="143"/>
    </location>
</feature>
<feature type="compositionally biased region" description="Polar residues" evidence="2">
    <location>
        <begin position="94"/>
        <end position="111"/>
    </location>
</feature>
<accession>A0ABR0SNF6</accession>
<reference evidence="4 5" key="1">
    <citation type="submission" date="2024-01" db="EMBL/GenBank/DDBJ databases">
        <title>Complete genome of Cladobotryum mycophilum ATHUM6906.</title>
        <authorList>
            <person name="Christinaki A.C."/>
            <person name="Myridakis A.I."/>
            <person name="Kouvelis V.N."/>
        </authorList>
    </citation>
    <scope>NUCLEOTIDE SEQUENCE [LARGE SCALE GENOMIC DNA]</scope>
    <source>
        <strain evidence="4 5">ATHUM6906</strain>
    </source>
</reference>
<dbReference type="Proteomes" id="UP001338125">
    <property type="component" value="Unassembled WGS sequence"/>
</dbReference>
<dbReference type="SMART" id="SM00066">
    <property type="entry name" value="GAL4"/>
    <property type="match status" value="1"/>
</dbReference>
<evidence type="ECO:0000256" key="1">
    <source>
        <dbReference type="ARBA" id="ARBA00023242"/>
    </source>
</evidence>
<evidence type="ECO:0000313" key="5">
    <source>
        <dbReference type="Proteomes" id="UP001338125"/>
    </source>
</evidence>
<evidence type="ECO:0000256" key="2">
    <source>
        <dbReference type="SAM" id="MobiDB-lite"/>
    </source>
</evidence>
<keyword evidence="5" id="KW-1185">Reference proteome</keyword>
<organism evidence="4 5">
    <name type="scientific">Cladobotryum mycophilum</name>
    <dbReference type="NCBI Taxonomy" id="491253"/>
    <lineage>
        <taxon>Eukaryota</taxon>
        <taxon>Fungi</taxon>
        <taxon>Dikarya</taxon>
        <taxon>Ascomycota</taxon>
        <taxon>Pezizomycotina</taxon>
        <taxon>Sordariomycetes</taxon>
        <taxon>Hypocreomycetidae</taxon>
        <taxon>Hypocreales</taxon>
        <taxon>Hypocreaceae</taxon>
        <taxon>Cladobotryum</taxon>
    </lineage>
</organism>
<dbReference type="PANTHER" id="PTHR37534:SF4">
    <property type="entry name" value="ZN(II)2CYS6 TRANSCRIPTION FACTOR (EUROFUNG)"/>
    <property type="match status" value="1"/>
</dbReference>
<sequence length="537" mass="60086">MPVARSTPEHKRRVRTGCLTCRRRRRKCDERKPLCGSCEERNFACRYPALTFMASSNTTSLGTIQVSDGDREPYTAVRFIRDGLPDSPHPSPETAPQNVQKNDVQPQNSNAEAPVIQVPQNDVTQPEVALESEPPTRGQPQWQANWSGYFTTDKTAISNGETAILLHFQYHIIPWIEAGNPASTLGTELMRLADQDKHVRNAVIAASSIQLARVNPEKLNFMDSLCCQSFQLEAARTLMYKTTCEARIGQLLSGLGEILGVSPSKWGFGPMWLELRWAVELGFPGLKGSLEGPLEDLLCLHLRIVLAGSLLNRSSPTSELAYPFASQKLVPSQPSDSAAHFLNSSLVYLARCLCSTYGEPDSILASYGSDWLSIWTDCQQWYQNRSPELQPIVEIRSLEAGQIDTENDSSFPITIFTSCIALLCNVVYHITSRLLLSKKPRLLKPPPTQQRHIASKSWHAQQIVGNAMRNDFPEQWDPILITSLLSIGEDMTDPSQQDVLLECFRRITASTGIEMGEEIQTLRDLWRIYRTPDNSTN</sequence>
<feature type="domain" description="Zn(2)-C6 fungal-type" evidence="3">
    <location>
        <begin position="17"/>
        <end position="47"/>
    </location>
</feature>
<dbReference type="PROSITE" id="PS00463">
    <property type="entry name" value="ZN2_CY6_FUNGAL_1"/>
    <property type="match status" value="1"/>
</dbReference>
<evidence type="ECO:0000259" key="3">
    <source>
        <dbReference type="PROSITE" id="PS50048"/>
    </source>
</evidence>
<dbReference type="Gene3D" id="4.10.240.10">
    <property type="entry name" value="Zn(2)-C6 fungal-type DNA-binding domain"/>
    <property type="match status" value="1"/>
</dbReference>
<name>A0ABR0SNF6_9HYPO</name>
<protein>
    <recommendedName>
        <fullName evidence="3">Zn(2)-C6 fungal-type domain-containing protein</fullName>
    </recommendedName>
</protein>
<dbReference type="PANTHER" id="PTHR37534">
    <property type="entry name" value="TRANSCRIPTIONAL ACTIVATOR PROTEIN UGA3"/>
    <property type="match status" value="1"/>
</dbReference>
<evidence type="ECO:0000313" key="4">
    <source>
        <dbReference type="EMBL" id="KAK5993300.1"/>
    </source>
</evidence>
<dbReference type="Pfam" id="PF00172">
    <property type="entry name" value="Zn_clus"/>
    <property type="match status" value="1"/>
</dbReference>
<dbReference type="CDD" id="cd00067">
    <property type="entry name" value="GAL4"/>
    <property type="match status" value="1"/>
</dbReference>
<dbReference type="PROSITE" id="PS50048">
    <property type="entry name" value="ZN2_CY6_FUNGAL_2"/>
    <property type="match status" value="1"/>
</dbReference>
<dbReference type="InterPro" id="IPR001138">
    <property type="entry name" value="Zn2Cys6_DnaBD"/>
</dbReference>
<dbReference type="SUPFAM" id="SSF57701">
    <property type="entry name" value="Zn2/Cys6 DNA-binding domain"/>
    <property type="match status" value="1"/>
</dbReference>
<dbReference type="InterPro" id="IPR036864">
    <property type="entry name" value="Zn2-C6_fun-type_DNA-bd_sf"/>
</dbReference>
<proteinExistence type="predicted"/>
<comment type="caution">
    <text evidence="4">The sequence shown here is derived from an EMBL/GenBank/DDBJ whole genome shotgun (WGS) entry which is preliminary data.</text>
</comment>
<dbReference type="EMBL" id="JAVFKD010000012">
    <property type="protein sequence ID" value="KAK5993300.1"/>
    <property type="molecule type" value="Genomic_DNA"/>
</dbReference>
<gene>
    <name evidence="4" type="ORF">PT974_06729</name>
</gene>
<keyword evidence="1" id="KW-0539">Nucleus</keyword>